<dbReference type="AlphaFoldDB" id="A0AAD7FCD4"/>
<dbReference type="Proteomes" id="UP001221142">
    <property type="component" value="Unassembled WGS sequence"/>
</dbReference>
<evidence type="ECO:0000313" key="2">
    <source>
        <dbReference type="EMBL" id="KAJ7615442.1"/>
    </source>
</evidence>
<dbReference type="EMBL" id="JARKIF010000024">
    <property type="protein sequence ID" value="KAJ7615442.1"/>
    <property type="molecule type" value="Genomic_DNA"/>
</dbReference>
<name>A0AAD7FCD4_9AGAR</name>
<reference evidence="2" key="1">
    <citation type="submission" date="2023-03" db="EMBL/GenBank/DDBJ databases">
        <title>Massive genome expansion in bonnet fungi (Mycena s.s.) driven by repeated elements and novel gene families across ecological guilds.</title>
        <authorList>
            <consortium name="Lawrence Berkeley National Laboratory"/>
            <person name="Harder C.B."/>
            <person name="Miyauchi S."/>
            <person name="Viragh M."/>
            <person name="Kuo A."/>
            <person name="Thoen E."/>
            <person name="Andreopoulos B."/>
            <person name="Lu D."/>
            <person name="Skrede I."/>
            <person name="Drula E."/>
            <person name="Henrissat B."/>
            <person name="Morin E."/>
            <person name="Kohler A."/>
            <person name="Barry K."/>
            <person name="LaButti K."/>
            <person name="Morin E."/>
            <person name="Salamov A."/>
            <person name="Lipzen A."/>
            <person name="Mereny Z."/>
            <person name="Hegedus B."/>
            <person name="Baldrian P."/>
            <person name="Stursova M."/>
            <person name="Weitz H."/>
            <person name="Taylor A."/>
            <person name="Grigoriev I.V."/>
            <person name="Nagy L.G."/>
            <person name="Martin F."/>
            <person name="Kauserud H."/>
        </authorList>
    </citation>
    <scope>NUCLEOTIDE SEQUENCE</scope>
    <source>
        <strain evidence="2">9284</strain>
    </source>
</reference>
<proteinExistence type="predicted"/>
<sequence>PWALYKSSHACLLQLSMLGLILPSSNVSWIICISTGRTRKSYFDSILIKLLMTMNGLSIQPGRLALRNSAQ</sequence>
<keyword evidence="1" id="KW-1133">Transmembrane helix</keyword>
<feature type="non-terminal residue" evidence="2">
    <location>
        <position position="71"/>
    </location>
</feature>
<comment type="caution">
    <text evidence="2">The sequence shown here is derived from an EMBL/GenBank/DDBJ whole genome shotgun (WGS) entry which is preliminary data.</text>
</comment>
<evidence type="ECO:0000256" key="1">
    <source>
        <dbReference type="SAM" id="Phobius"/>
    </source>
</evidence>
<keyword evidence="3" id="KW-1185">Reference proteome</keyword>
<protein>
    <submittedName>
        <fullName evidence="2">Uncharacterized protein</fullName>
    </submittedName>
</protein>
<feature type="transmembrane region" description="Helical" evidence="1">
    <location>
        <begin position="12"/>
        <end position="33"/>
    </location>
</feature>
<keyword evidence="1" id="KW-0472">Membrane</keyword>
<keyword evidence="1" id="KW-0812">Transmembrane</keyword>
<organism evidence="2 3">
    <name type="scientific">Roridomyces roridus</name>
    <dbReference type="NCBI Taxonomy" id="1738132"/>
    <lineage>
        <taxon>Eukaryota</taxon>
        <taxon>Fungi</taxon>
        <taxon>Dikarya</taxon>
        <taxon>Basidiomycota</taxon>
        <taxon>Agaricomycotina</taxon>
        <taxon>Agaricomycetes</taxon>
        <taxon>Agaricomycetidae</taxon>
        <taxon>Agaricales</taxon>
        <taxon>Marasmiineae</taxon>
        <taxon>Mycenaceae</taxon>
        <taxon>Roridomyces</taxon>
    </lineage>
</organism>
<accession>A0AAD7FCD4</accession>
<evidence type="ECO:0000313" key="3">
    <source>
        <dbReference type="Proteomes" id="UP001221142"/>
    </source>
</evidence>
<gene>
    <name evidence="2" type="ORF">FB45DRAFT_935688</name>
</gene>